<sequence>MKKEILRINNLNYRYNSTSRLENISLCILEGECVGFLGLTYSGKDLLVQLLGGENEKGGGKFTVYLEGEKMTGSRQLREKVYHIAAKNYKIDDWTVAEYIGLVDTGWLQMLLHGRVLEEEVGQYFESLSLEFDVSRKIRDLTELEKRIVDLVKALKKGAKLVIIEDEFEGMDTKDIESFAKTMKGLIAGRMSVIVNSHSNMIMHLLSDKYIIFNKGRIVKKCPKTSIKDNKQLERFLLGGGTVSARAEESKAAAEGIADENIVYRVKGLPLHKGCREDFEFVRGKVVTLLVLDSRLKEHIFMTLSGRKTEEDTSYILGQHCYENVSPDLLARKKVVSIKVMGGWEEIFTKMSIGENLLLPSLRKISSLEYISYSGGMEKMAAENMEGDEREQHMLAGSLEINDVISMTLERWYIYNPRVLILFEPFVMCDAYGVSIVKSYIKKFVSRGTAVIMIKSREEYVEDISDQIIRLE</sequence>
<keyword evidence="4 6" id="KW-0067">ATP-binding</keyword>
<dbReference type="GO" id="GO:0005524">
    <property type="term" value="F:ATP binding"/>
    <property type="evidence" value="ECO:0007669"/>
    <property type="project" value="UniProtKB-KW"/>
</dbReference>
<reference evidence="6" key="1">
    <citation type="journal article" date="2021" name="PeerJ">
        <title>Extensive microbial diversity within the chicken gut microbiome revealed by metagenomics and culture.</title>
        <authorList>
            <person name="Gilroy R."/>
            <person name="Ravi A."/>
            <person name="Getino M."/>
            <person name="Pursley I."/>
            <person name="Horton D.L."/>
            <person name="Alikhan N.F."/>
            <person name="Baker D."/>
            <person name="Gharbi K."/>
            <person name="Hall N."/>
            <person name="Watson M."/>
            <person name="Adriaenssens E.M."/>
            <person name="Foster-Nyarko E."/>
            <person name="Jarju S."/>
            <person name="Secka A."/>
            <person name="Antonio M."/>
            <person name="Oren A."/>
            <person name="Chaudhuri R.R."/>
            <person name="La Ragione R."/>
            <person name="Hildebrand F."/>
            <person name="Pallen M.J."/>
        </authorList>
    </citation>
    <scope>NUCLEOTIDE SEQUENCE</scope>
    <source>
        <strain evidence="6">ChiSjej5B23-16112</strain>
    </source>
</reference>
<dbReference type="SUPFAM" id="SSF52540">
    <property type="entry name" value="P-loop containing nucleoside triphosphate hydrolases"/>
    <property type="match status" value="2"/>
</dbReference>
<keyword evidence="2" id="KW-0677">Repeat</keyword>
<dbReference type="InterPro" id="IPR003439">
    <property type="entry name" value="ABC_transporter-like_ATP-bd"/>
</dbReference>
<gene>
    <name evidence="6" type="ORF">K8V82_06940</name>
</gene>
<evidence type="ECO:0000256" key="3">
    <source>
        <dbReference type="ARBA" id="ARBA00022741"/>
    </source>
</evidence>
<dbReference type="Gene3D" id="3.40.50.300">
    <property type="entry name" value="P-loop containing nucleotide triphosphate hydrolases"/>
    <property type="match status" value="2"/>
</dbReference>
<accession>A0A921LG74</accession>
<reference evidence="6" key="2">
    <citation type="submission" date="2021-09" db="EMBL/GenBank/DDBJ databases">
        <authorList>
            <person name="Gilroy R."/>
        </authorList>
    </citation>
    <scope>NUCLEOTIDE SEQUENCE</scope>
    <source>
        <strain evidence="6">ChiSjej5B23-16112</strain>
    </source>
</reference>
<keyword evidence="3" id="KW-0547">Nucleotide-binding</keyword>
<dbReference type="PANTHER" id="PTHR43790">
    <property type="entry name" value="CARBOHYDRATE TRANSPORT ATP-BINDING PROTEIN MG119-RELATED"/>
    <property type="match status" value="1"/>
</dbReference>
<dbReference type="InterPro" id="IPR050107">
    <property type="entry name" value="ABC_carbohydrate_import_ATPase"/>
</dbReference>
<evidence type="ECO:0000256" key="1">
    <source>
        <dbReference type="ARBA" id="ARBA00022448"/>
    </source>
</evidence>
<evidence type="ECO:0000313" key="6">
    <source>
        <dbReference type="EMBL" id="HJF94512.1"/>
    </source>
</evidence>
<feature type="domain" description="ABC transporter" evidence="5">
    <location>
        <begin position="6"/>
        <end position="240"/>
    </location>
</feature>
<dbReference type="InterPro" id="IPR027417">
    <property type="entry name" value="P-loop_NTPase"/>
</dbReference>
<evidence type="ECO:0000256" key="2">
    <source>
        <dbReference type="ARBA" id="ARBA00022737"/>
    </source>
</evidence>
<dbReference type="GO" id="GO:0016887">
    <property type="term" value="F:ATP hydrolysis activity"/>
    <property type="evidence" value="ECO:0007669"/>
    <property type="project" value="InterPro"/>
</dbReference>
<dbReference type="PANTHER" id="PTHR43790:SF9">
    <property type="entry name" value="GALACTOFURANOSE TRANSPORTER ATP-BINDING PROTEIN YTFR"/>
    <property type="match status" value="1"/>
</dbReference>
<dbReference type="Proteomes" id="UP000769156">
    <property type="component" value="Unassembled WGS sequence"/>
</dbReference>
<keyword evidence="1" id="KW-0813">Transport</keyword>
<comment type="caution">
    <text evidence="6">The sequence shown here is derived from an EMBL/GenBank/DDBJ whole genome shotgun (WGS) entry which is preliminary data.</text>
</comment>
<dbReference type="EMBL" id="DYVY01000108">
    <property type="protein sequence ID" value="HJF94512.1"/>
    <property type="molecule type" value="Genomic_DNA"/>
</dbReference>
<dbReference type="Pfam" id="PF00005">
    <property type="entry name" value="ABC_tran"/>
    <property type="match status" value="1"/>
</dbReference>
<proteinExistence type="predicted"/>
<evidence type="ECO:0000256" key="4">
    <source>
        <dbReference type="ARBA" id="ARBA00022840"/>
    </source>
</evidence>
<dbReference type="AlphaFoldDB" id="A0A921LG74"/>
<name>A0A921LG74_9FIRM</name>
<evidence type="ECO:0000259" key="5">
    <source>
        <dbReference type="PROSITE" id="PS50893"/>
    </source>
</evidence>
<evidence type="ECO:0000313" key="7">
    <source>
        <dbReference type="Proteomes" id="UP000769156"/>
    </source>
</evidence>
<protein>
    <submittedName>
        <fullName evidence="6">ATP-binding cassette domain-containing protein</fullName>
    </submittedName>
</protein>
<dbReference type="PROSITE" id="PS50893">
    <property type="entry name" value="ABC_TRANSPORTER_2"/>
    <property type="match status" value="1"/>
</dbReference>
<organism evidence="6 7">
    <name type="scientific">Lachnoclostridium phocaeense</name>
    <dbReference type="NCBI Taxonomy" id="1871021"/>
    <lineage>
        <taxon>Bacteria</taxon>
        <taxon>Bacillati</taxon>
        <taxon>Bacillota</taxon>
        <taxon>Clostridia</taxon>
        <taxon>Lachnospirales</taxon>
        <taxon>Lachnospiraceae</taxon>
    </lineage>
</organism>